<keyword evidence="9" id="KW-0472">Membrane</keyword>
<dbReference type="CDD" id="cd00190">
    <property type="entry name" value="Tryp_SPc"/>
    <property type="match status" value="1"/>
</dbReference>
<keyword evidence="9" id="KW-1133">Transmembrane helix</keyword>
<dbReference type="SMART" id="SM00202">
    <property type="entry name" value="SR"/>
    <property type="match status" value="1"/>
</dbReference>
<keyword evidence="3 8" id="KW-0720">Serine protease</keyword>
<dbReference type="FunFam" id="2.40.10.10:FF:000003">
    <property type="entry name" value="Transmembrane serine protease 3"/>
    <property type="match status" value="1"/>
</dbReference>
<dbReference type="CTD" id="7113"/>
<dbReference type="PANTHER" id="PTHR24252:SF30">
    <property type="entry name" value="TRANSMEMBRANE SERINE PROTEASE 2"/>
    <property type="match status" value="1"/>
</dbReference>
<keyword evidence="9 13" id="KW-0812">Transmembrane</keyword>
<keyword evidence="2 8" id="KW-0378">Hydrolase</keyword>
<dbReference type="PROSITE" id="PS50068">
    <property type="entry name" value="LDLRA_2"/>
    <property type="match status" value="1"/>
</dbReference>
<dbReference type="SUPFAM" id="SSF56487">
    <property type="entry name" value="SRCR-like"/>
    <property type="match status" value="1"/>
</dbReference>
<dbReference type="InterPro" id="IPR002172">
    <property type="entry name" value="LDrepeatLR_classA_rpt"/>
</dbReference>
<feature type="transmembrane region" description="Helical" evidence="9">
    <location>
        <begin position="76"/>
        <end position="99"/>
    </location>
</feature>
<keyword evidence="5" id="KW-0325">Glycoprotein</keyword>
<dbReference type="Gene3D" id="2.40.10.10">
    <property type="entry name" value="Trypsin-like serine proteases"/>
    <property type="match status" value="1"/>
</dbReference>
<dbReference type="Pfam" id="PF15494">
    <property type="entry name" value="SRCR_2"/>
    <property type="match status" value="1"/>
</dbReference>
<gene>
    <name evidence="13" type="primary">tmprss2</name>
</gene>
<proteinExistence type="predicted"/>
<comment type="caution">
    <text evidence="7">Lacks conserved residue(s) required for the propagation of feature annotation.</text>
</comment>
<dbReference type="InterPro" id="IPR043504">
    <property type="entry name" value="Peptidase_S1_PA_chymotrypsin"/>
</dbReference>
<keyword evidence="12" id="KW-1185">Reference proteome</keyword>
<evidence type="ECO:0000256" key="8">
    <source>
        <dbReference type="RuleBase" id="RU363034"/>
    </source>
</evidence>
<evidence type="ECO:0000256" key="7">
    <source>
        <dbReference type="PROSITE-ProRule" id="PRU00196"/>
    </source>
</evidence>
<dbReference type="InterPro" id="IPR033116">
    <property type="entry name" value="TRYPSIN_SER"/>
</dbReference>
<feature type="domain" description="SRCR" evidence="11">
    <location>
        <begin position="126"/>
        <end position="178"/>
    </location>
</feature>
<accession>A0A9W2Y8L8</accession>
<dbReference type="GO" id="GO:0006508">
    <property type="term" value="P:proteolysis"/>
    <property type="evidence" value="ECO:0007669"/>
    <property type="project" value="UniProtKB-KW"/>
</dbReference>
<dbReference type="InterPro" id="IPR036055">
    <property type="entry name" value="LDL_receptor-like_sf"/>
</dbReference>
<dbReference type="Gene3D" id="4.10.400.10">
    <property type="entry name" value="Low-density Lipoprotein Receptor"/>
    <property type="match status" value="1"/>
</dbReference>
<dbReference type="Proteomes" id="UP000515150">
    <property type="component" value="Chromosome 14"/>
</dbReference>
<dbReference type="PANTHER" id="PTHR24252">
    <property type="entry name" value="ACROSIN-RELATED"/>
    <property type="match status" value="1"/>
</dbReference>
<evidence type="ECO:0000259" key="10">
    <source>
        <dbReference type="PROSITE" id="PS50240"/>
    </source>
</evidence>
<dbReference type="InterPro" id="IPR023415">
    <property type="entry name" value="LDLR_class-A_CS"/>
</dbReference>
<evidence type="ECO:0000256" key="9">
    <source>
        <dbReference type="SAM" id="Phobius"/>
    </source>
</evidence>
<evidence type="ECO:0000313" key="13">
    <source>
        <dbReference type="RefSeq" id="XP_055370386.1"/>
    </source>
</evidence>
<name>A0A9W2Y8L8_BETSP</name>
<dbReference type="PRINTS" id="PR00722">
    <property type="entry name" value="CHYMOTRYPSIN"/>
</dbReference>
<dbReference type="InterPro" id="IPR009003">
    <property type="entry name" value="Peptidase_S1_PA"/>
</dbReference>
<evidence type="ECO:0000256" key="2">
    <source>
        <dbReference type="ARBA" id="ARBA00022801"/>
    </source>
</evidence>
<keyword evidence="4 6" id="KW-1015">Disulfide bond</keyword>
<dbReference type="SMART" id="SM00192">
    <property type="entry name" value="LDLa"/>
    <property type="match status" value="1"/>
</dbReference>
<dbReference type="SUPFAM" id="SSF57424">
    <property type="entry name" value="LDL receptor-like module"/>
    <property type="match status" value="1"/>
</dbReference>
<feature type="disulfide bond" evidence="6">
    <location>
        <begin position="122"/>
        <end position="137"/>
    </location>
</feature>
<evidence type="ECO:0000256" key="6">
    <source>
        <dbReference type="PROSITE-ProRule" id="PRU00124"/>
    </source>
</evidence>
<dbReference type="GO" id="GO:0004252">
    <property type="term" value="F:serine-type endopeptidase activity"/>
    <property type="evidence" value="ECO:0007669"/>
    <property type="project" value="InterPro"/>
</dbReference>
<dbReference type="InterPro" id="IPR001190">
    <property type="entry name" value="SRCR"/>
</dbReference>
<dbReference type="PROSITE" id="PS00135">
    <property type="entry name" value="TRYPSIN_SER"/>
    <property type="match status" value="1"/>
</dbReference>
<evidence type="ECO:0000256" key="1">
    <source>
        <dbReference type="ARBA" id="ARBA00022670"/>
    </source>
</evidence>
<dbReference type="Pfam" id="PF00089">
    <property type="entry name" value="Trypsin"/>
    <property type="match status" value="1"/>
</dbReference>
<reference evidence="13" key="1">
    <citation type="submission" date="2025-08" db="UniProtKB">
        <authorList>
            <consortium name="RefSeq"/>
        </authorList>
    </citation>
    <scope>IDENTIFICATION</scope>
</reference>
<dbReference type="PROSITE" id="PS50240">
    <property type="entry name" value="TRYPSIN_DOM"/>
    <property type="match status" value="1"/>
</dbReference>
<organism evidence="12 13">
    <name type="scientific">Betta splendens</name>
    <name type="common">Siamese fighting fish</name>
    <dbReference type="NCBI Taxonomy" id="158456"/>
    <lineage>
        <taxon>Eukaryota</taxon>
        <taxon>Metazoa</taxon>
        <taxon>Chordata</taxon>
        <taxon>Craniata</taxon>
        <taxon>Vertebrata</taxon>
        <taxon>Euteleostomi</taxon>
        <taxon>Actinopterygii</taxon>
        <taxon>Neopterygii</taxon>
        <taxon>Teleostei</taxon>
        <taxon>Neoteleostei</taxon>
        <taxon>Acanthomorphata</taxon>
        <taxon>Anabantaria</taxon>
        <taxon>Anabantiformes</taxon>
        <taxon>Anabantoidei</taxon>
        <taxon>Osphronemidae</taxon>
        <taxon>Betta</taxon>
    </lineage>
</organism>
<dbReference type="InterPro" id="IPR001254">
    <property type="entry name" value="Trypsin_dom"/>
</dbReference>
<dbReference type="PROSITE" id="PS00134">
    <property type="entry name" value="TRYPSIN_HIS"/>
    <property type="match status" value="1"/>
</dbReference>
<dbReference type="PROSITE" id="PS01209">
    <property type="entry name" value="LDLRA_1"/>
    <property type="match status" value="1"/>
</dbReference>
<dbReference type="InterPro" id="IPR036772">
    <property type="entry name" value="SRCR-like_dom_sf"/>
</dbReference>
<dbReference type="InterPro" id="IPR001314">
    <property type="entry name" value="Peptidase_S1A"/>
</dbReference>
<keyword evidence="1 8" id="KW-0645">Protease</keyword>
<evidence type="ECO:0000256" key="5">
    <source>
        <dbReference type="ARBA" id="ARBA00023180"/>
    </source>
</evidence>
<dbReference type="SMART" id="SM00020">
    <property type="entry name" value="Tryp_SPc"/>
    <property type="match status" value="1"/>
</dbReference>
<sequence>MNNNQHLSAFYDNVGFQHNEERPPPYSTQQKLYPSLPQEIPSYVAVTPQIINTHCSVTAGMPHFTRQRKDIKKWRYALCSALVGACVLAVIGILLWYFLYYRCLMGKPCKSGVKCLRHAQWCDGVTDCSDGEDEANCFRLYGTNSMLQMYSPGYRMWMPVCAEYWDNNYGRAVCEQIGYNSQDYVSYNQTRAGGLDLAGYMKLKPGGNYGSDLSIQFTYSQSCSARAVTLQCIACGKSSAGPSGRIVGGTHAVNGAWPWQVSLQIDQQHICGGSIISPYWVLSAAHCFQLYNKPRIWMVYSGDVSLYKMRFSAGKKVKSIIKHEGFSQINNDNDFALLKLETPLTFTGTVRPVCLPISGVNLSLEHQGWITGWGALRSSGSSPDILNQAQVTIYNRETCNRPDVLSGQVTETMICAGNLQGGVDTCQGDSGGPMVVQEGGVWWLTGVTSWGIGCALKNRPGVYGNVTYFIEWIHEQMQSQ</sequence>
<dbReference type="GeneID" id="114869182"/>
<dbReference type="RefSeq" id="XP_055370386.1">
    <property type="nucleotide sequence ID" value="XM_055514411.1"/>
</dbReference>
<dbReference type="PROSITE" id="PS50287">
    <property type="entry name" value="SRCR_2"/>
    <property type="match status" value="1"/>
</dbReference>
<dbReference type="SUPFAM" id="SSF50494">
    <property type="entry name" value="Trypsin-like serine proteases"/>
    <property type="match status" value="1"/>
</dbReference>
<dbReference type="InterPro" id="IPR018114">
    <property type="entry name" value="TRYPSIN_HIS"/>
</dbReference>
<feature type="domain" description="Peptidase S1" evidence="10">
    <location>
        <begin position="246"/>
        <end position="478"/>
    </location>
</feature>
<dbReference type="AlphaFoldDB" id="A0A9W2Y8L8"/>
<feature type="disulfide bond" evidence="6">
    <location>
        <begin position="103"/>
        <end position="115"/>
    </location>
</feature>
<protein>
    <submittedName>
        <fullName evidence="13">Transmembrane protease serine 2 isoform X2</fullName>
    </submittedName>
</protein>
<dbReference type="GO" id="GO:0016020">
    <property type="term" value="C:membrane"/>
    <property type="evidence" value="ECO:0007669"/>
    <property type="project" value="InterPro"/>
</dbReference>
<evidence type="ECO:0000313" key="12">
    <source>
        <dbReference type="Proteomes" id="UP000515150"/>
    </source>
</evidence>
<dbReference type="CDD" id="cd00112">
    <property type="entry name" value="LDLa"/>
    <property type="match status" value="1"/>
</dbReference>
<evidence type="ECO:0000256" key="4">
    <source>
        <dbReference type="ARBA" id="ARBA00023157"/>
    </source>
</evidence>
<evidence type="ECO:0000259" key="11">
    <source>
        <dbReference type="PROSITE" id="PS50287"/>
    </source>
</evidence>
<evidence type="ECO:0000256" key="3">
    <source>
        <dbReference type="ARBA" id="ARBA00022825"/>
    </source>
</evidence>